<feature type="repeat" description="WD" evidence="1">
    <location>
        <begin position="68"/>
        <end position="109"/>
    </location>
</feature>
<evidence type="ECO:0000256" key="1">
    <source>
        <dbReference type="PROSITE-ProRule" id="PRU00221"/>
    </source>
</evidence>
<dbReference type="STRING" id="135651.G0MYN4"/>
<dbReference type="InterPro" id="IPR036322">
    <property type="entry name" value="WD40_repeat_dom_sf"/>
</dbReference>
<keyword evidence="3" id="KW-1185">Reference proteome</keyword>
<dbReference type="Pfam" id="PF00400">
    <property type="entry name" value="WD40"/>
    <property type="match status" value="1"/>
</dbReference>
<evidence type="ECO:0000313" key="3">
    <source>
        <dbReference type="Proteomes" id="UP000008068"/>
    </source>
</evidence>
<dbReference type="InterPro" id="IPR015943">
    <property type="entry name" value="WD40/YVTN_repeat-like_dom_sf"/>
</dbReference>
<dbReference type="EMBL" id="GL379821">
    <property type="protein sequence ID" value="EGT47849.1"/>
    <property type="molecule type" value="Genomic_DNA"/>
</dbReference>
<dbReference type="InterPro" id="IPR001680">
    <property type="entry name" value="WD40_rpt"/>
</dbReference>
<accession>G0MYN4</accession>
<protein>
    <submittedName>
        <fullName evidence="2">Uncharacterized protein</fullName>
    </submittedName>
</protein>
<dbReference type="Gene3D" id="2.130.10.10">
    <property type="entry name" value="YVTN repeat-like/Quinoprotein amine dehydrogenase"/>
    <property type="match status" value="1"/>
</dbReference>
<name>G0MYN4_CAEBE</name>
<dbReference type="PROSITE" id="PS50294">
    <property type="entry name" value="WD_REPEATS_REGION"/>
    <property type="match status" value="1"/>
</dbReference>
<organism evidence="3">
    <name type="scientific">Caenorhabditis brenneri</name>
    <name type="common">Nematode worm</name>
    <dbReference type="NCBI Taxonomy" id="135651"/>
    <lineage>
        <taxon>Eukaryota</taxon>
        <taxon>Metazoa</taxon>
        <taxon>Ecdysozoa</taxon>
        <taxon>Nematoda</taxon>
        <taxon>Chromadorea</taxon>
        <taxon>Rhabditida</taxon>
        <taxon>Rhabditina</taxon>
        <taxon>Rhabditomorpha</taxon>
        <taxon>Rhabditoidea</taxon>
        <taxon>Rhabditidae</taxon>
        <taxon>Peloderinae</taxon>
        <taxon>Caenorhabditis</taxon>
    </lineage>
</organism>
<dbReference type="eggNOG" id="KOG0295">
    <property type="taxonomic scope" value="Eukaryota"/>
</dbReference>
<dbReference type="OrthoDB" id="674604at2759"/>
<dbReference type="PROSITE" id="PS50082">
    <property type="entry name" value="WD_REPEATS_2"/>
    <property type="match status" value="1"/>
</dbReference>
<reference evidence="3" key="1">
    <citation type="submission" date="2011-07" db="EMBL/GenBank/DDBJ databases">
        <authorList>
            <consortium name="Caenorhabditis brenneri Sequencing and Analysis Consortium"/>
            <person name="Wilson R.K."/>
        </authorList>
    </citation>
    <scope>NUCLEOTIDE SEQUENCE [LARGE SCALE GENOMIC DNA]</scope>
    <source>
        <strain evidence="3">PB2801</strain>
    </source>
</reference>
<keyword evidence="1" id="KW-0853">WD repeat</keyword>
<proteinExistence type="predicted"/>
<evidence type="ECO:0000313" key="2">
    <source>
        <dbReference type="EMBL" id="EGT47849.1"/>
    </source>
</evidence>
<dbReference type="Proteomes" id="UP000008068">
    <property type="component" value="Unassembled WGS sequence"/>
</dbReference>
<dbReference type="SMART" id="SM00320">
    <property type="entry name" value="WD40"/>
    <property type="match status" value="1"/>
</dbReference>
<dbReference type="HOGENOM" id="CLU_1020228_0_0_1"/>
<gene>
    <name evidence="2" type="ORF">CAEBREN_14725</name>
</gene>
<sequence length="273" mass="30001">MSGASPPSECGKTRHLGSAGRKKKDFLVVGILGRCCQRRRRRHKRGLSERPIRSSWIFGQKYECLKSLKGHEYTASSVTFLPTGGFVLSASKDHTIKQWDISAVYSVFTLTKELRFDLKNMNIDIESWIITTTTTPSVSMDRLGVDWLRLPWDNHNADDTRAMEDLIRLDSKGHRSTGSSDTALGSTGGSKESCFSDQTQFGGSSVNTGYSITILDSGYDNLASNFISNGRCGSHVGSLDNMGTMEALMTQPTLQNIEPGIDGQNKCDGPMKT</sequence>
<dbReference type="SUPFAM" id="SSF50978">
    <property type="entry name" value="WD40 repeat-like"/>
    <property type="match status" value="1"/>
</dbReference>
<dbReference type="InParanoid" id="G0MYN4"/>
<dbReference type="AlphaFoldDB" id="G0MYN4"/>